<name>A0ABM9NXL3_9FLAO</name>
<dbReference type="EMBL" id="CAXIXY010000004">
    <property type="protein sequence ID" value="CAL2083139.1"/>
    <property type="molecule type" value="Genomic_DNA"/>
</dbReference>
<dbReference type="Pfam" id="PF07690">
    <property type="entry name" value="MFS_1"/>
    <property type="match status" value="1"/>
</dbReference>
<accession>A0ABM9NXL3</accession>
<evidence type="ECO:0000256" key="4">
    <source>
        <dbReference type="SAM" id="Phobius"/>
    </source>
</evidence>
<dbReference type="InterPro" id="IPR020846">
    <property type="entry name" value="MFS_dom"/>
</dbReference>
<evidence type="ECO:0000313" key="7">
    <source>
        <dbReference type="Proteomes" id="UP001497416"/>
    </source>
</evidence>
<dbReference type="Proteomes" id="UP001497416">
    <property type="component" value="Unassembled WGS sequence"/>
</dbReference>
<keyword evidence="2 4" id="KW-1133">Transmembrane helix</keyword>
<evidence type="ECO:0000259" key="5">
    <source>
        <dbReference type="PROSITE" id="PS50850"/>
    </source>
</evidence>
<evidence type="ECO:0000256" key="2">
    <source>
        <dbReference type="ARBA" id="ARBA00022989"/>
    </source>
</evidence>
<feature type="transmembrane region" description="Helical" evidence="4">
    <location>
        <begin position="384"/>
        <end position="403"/>
    </location>
</feature>
<dbReference type="Gene3D" id="1.20.1250.20">
    <property type="entry name" value="MFS general substrate transporter like domains"/>
    <property type="match status" value="2"/>
</dbReference>
<feature type="transmembrane region" description="Helical" evidence="4">
    <location>
        <begin position="288"/>
        <end position="306"/>
    </location>
</feature>
<proteinExistence type="predicted"/>
<dbReference type="SUPFAM" id="SSF103473">
    <property type="entry name" value="MFS general substrate transporter"/>
    <property type="match status" value="1"/>
</dbReference>
<sequence length="416" mass="46657">MNYKRALQITFLILAAEVVYALPFVLVRIFRPTFLSAFEITNKDIGFCYTLYGVTAMVSYFLGGLIADKFQLKYLMSIALFLTSLGGFFWVMYPSLSTLYILYVYWGFTTIMLFWSPLVKATRLWGGKEKQVYAFGLLEGGRGLVAAIIGTIGVYIISSITNNVDSSKIVVQSAMNKVYLVTSILTMIIAFLVLLLPKFGESSKINSNNRHRYNISKAFRYPVVWILMIIILTSYIGYRVADIFTQYASEIYGYSSTESAELGTYFSYMRPVICLFVIFFAKNANPSRWLIIGFSIMSLGSLLFVFNKNLLHFSLLLPLISSLIGAYTLRVLYFTVLEQAKIPITMTGTVVGIVSVVGFSPDIFLGPIEGYYLDEVGGVLGYQYLFIFFLVSSLIGLLASIVFNNSVKSKNSLLPT</sequence>
<feature type="transmembrane region" description="Helical" evidence="4">
    <location>
        <begin position="178"/>
        <end position="197"/>
    </location>
</feature>
<keyword evidence="3 4" id="KW-0472">Membrane</keyword>
<feature type="domain" description="Major facilitator superfamily (MFS) profile" evidence="5">
    <location>
        <begin position="9"/>
        <end position="408"/>
    </location>
</feature>
<reference evidence="6 7" key="1">
    <citation type="submission" date="2024-05" db="EMBL/GenBank/DDBJ databases">
        <authorList>
            <person name="Duchaud E."/>
        </authorList>
    </citation>
    <scope>NUCLEOTIDE SEQUENCE [LARGE SCALE GENOMIC DNA]</scope>
    <source>
        <strain evidence="6">Ena-SAMPLE-TAB-13-05-2024-13:56:06:370-140302</strain>
    </source>
</reference>
<evidence type="ECO:0000256" key="3">
    <source>
        <dbReference type="ARBA" id="ARBA00023136"/>
    </source>
</evidence>
<gene>
    <name evidence="6" type="ORF">T190607A01A_20085</name>
</gene>
<feature type="transmembrane region" description="Helical" evidence="4">
    <location>
        <begin position="140"/>
        <end position="158"/>
    </location>
</feature>
<feature type="transmembrane region" description="Helical" evidence="4">
    <location>
        <begin position="262"/>
        <end position="281"/>
    </location>
</feature>
<dbReference type="CDD" id="cd06174">
    <property type="entry name" value="MFS"/>
    <property type="match status" value="1"/>
</dbReference>
<feature type="transmembrane region" description="Helical" evidence="4">
    <location>
        <begin position="312"/>
        <end position="332"/>
    </location>
</feature>
<feature type="transmembrane region" description="Helical" evidence="4">
    <location>
        <begin position="344"/>
        <end position="364"/>
    </location>
</feature>
<feature type="transmembrane region" description="Helical" evidence="4">
    <location>
        <begin position="99"/>
        <end position="119"/>
    </location>
</feature>
<dbReference type="PROSITE" id="PS50850">
    <property type="entry name" value="MFS"/>
    <property type="match status" value="1"/>
</dbReference>
<dbReference type="RefSeq" id="WP_348711455.1">
    <property type="nucleotide sequence ID" value="NZ_CAXIXY010000004.1"/>
</dbReference>
<feature type="transmembrane region" description="Helical" evidence="4">
    <location>
        <begin position="74"/>
        <end position="93"/>
    </location>
</feature>
<feature type="transmembrane region" description="Helical" evidence="4">
    <location>
        <begin position="45"/>
        <end position="67"/>
    </location>
</feature>
<feature type="transmembrane region" description="Helical" evidence="4">
    <location>
        <begin position="218"/>
        <end position="238"/>
    </location>
</feature>
<keyword evidence="7" id="KW-1185">Reference proteome</keyword>
<evidence type="ECO:0000313" key="6">
    <source>
        <dbReference type="EMBL" id="CAL2083139.1"/>
    </source>
</evidence>
<comment type="caution">
    <text evidence="6">The sequence shown here is derived from an EMBL/GenBank/DDBJ whole genome shotgun (WGS) entry which is preliminary data.</text>
</comment>
<dbReference type="InterPro" id="IPR036259">
    <property type="entry name" value="MFS_trans_sf"/>
</dbReference>
<protein>
    <submittedName>
        <fullName evidence="6">Sugar phosphate permease</fullName>
    </submittedName>
</protein>
<dbReference type="InterPro" id="IPR011701">
    <property type="entry name" value="MFS"/>
</dbReference>
<evidence type="ECO:0000256" key="1">
    <source>
        <dbReference type="ARBA" id="ARBA00022692"/>
    </source>
</evidence>
<keyword evidence="1 4" id="KW-0812">Transmembrane</keyword>
<organism evidence="6 7">
    <name type="scientific">Tenacibaculum platacis</name>
    <dbReference type="NCBI Taxonomy" id="3137852"/>
    <lineage>
        <taxon>Bacteria</taxon>
        <taxon>Pseudomonadati</taxon>
        <taxon>Bacteroidota</taxon>
        <taxon>Flavobacteriia</taxon>
        <taxon>Flavobacteriales</taxon>
        <taxon>Flavobacteriaceae</taxon>
        <taxon>Tenacibaculum</taxon>
    </lineage>
</organism>